<evidence type="ECO:0000256" key="1">
    <source>
        <dbReference type="ARBA" id="ARBA00004651"/>
    </source>
</evidence>
<dbReference type="SUPFAM" id="SSF103473">
    <property type="entry name" value="MFS general substrate transporter"/>
    <property type="match status" value="1"/>
</dbReference>
<dbReference type="AlphaFoldDB" id="A0A0P1GWD9"/>
<protein>
    <submittedName>
        <fullName evidence="8">Bacillibactin exporter</fullName>
    </submittedName>
</protein>
<evidence type="ECO:0000256" key="3">
    <source>
        <dbReference type="ARBA" id="ARBA00022692"/>
    </source>
</evidence>
<keyword evidence="5 6" id="KW-0472">Membrane</keyword>
<evidence type="ECO:0000259" key="7">
    <source>
        <dbReference type="PROSITE" id="PS50850"/>
    </source>
</evidence>
<accession>A0A0P1GWD9</accession>
<dbReference type="PROSITE" id="PS51318">
    <property type="entry name" value="TAT"/>
    <property type="match status" value="1"/>
</dbReference>
<evidence type="ECO:0000256" key="5">
    <source>
        <dbReference type="ARBA" id="ARBA00023136"/>
    </source>
</evidence>
<keyword evidence="3 6" id="KW-0812">Transmembrane</keyword>
<dbReference type="EMBL" id="CYSD01000031">
    <property type="protein sequence ID" value="CUH78350.1"/>
    <property type="molecule type" value="Genomic_DNA"/>
</dbReference>
<feature type="domain" description="Major facilitator superfamily (MFS) profile" evidence="7">
    <location>
        <begin position="295"/>
        <end position="689"/>
    </location>
</feature>
<evidence type="ECO:0000256" key="4">
    <source>
        <dbReference type="ARBA" id="ARBA00022989"/>
    </source>
</evidence>
<feature type="transmembrane region" description="Helical" evidence="6">
    <location>
        <begin position="335"/>
        <end position="355"/>
    </location>
</feature>
<dbReference type="PROSITE" id="PS50850">
    <property type="entry name" value="MFS"/>
    <property type="match status" value="1"/>
</dbReference>
<dbReference type="InterPro" id="IPR011701">
    <property type="entry name" value="MFS"/>
</dbReference>
<dbReference type="RefSeq" id="WP_074942001.1">
    <property type="nucleotide sequence ID" value="NZ_CYSD01000031.1"/>
</dbReference>
<keyword evidence="9" id="KW-1185">Reference proteome</keyword>
<keyword evidence="2" id="KW-1003">Cell membrane</keyword>
<feature type="transmembrane region" description="Helical" evidence="6">
    <location>
        <begin position="184"/>
        <end position="206"/>
    </location>
</feature>
<feature type="transmembrane region" description="Helical" evidence="6">
    <location>
        <begin position="392"/>
        <end position="414"/>
    </location>
</feature>
<dbReference type="Pfam" id="PF07690">
    <property type="entry name" value="MFS_1"/>
    <property type="match status" value="1"/>
</dbReference>
<reference evidence="8 9" key="1">
    <citation type="submission" date="2015-09" db="EMBL/GenBank/DDBJ databases">
        <authorList>
            <consortium name="Swine Surveillance"/>
        </authorList>
    </citation>
    <scope>NUCLEOTIDE SEQUENCE [LARGE SCALE GENOMIC DNA]</scope>
    <source>
        <strain evidence="8 9">CECT 7557</strain>
    </source>
</reference>
<dbReference type="InterPro" id="IPR006311">
    <property type="entry name" value="TAT_signal"/>
</dbReference>
<evidence type="ECO:0000256" key="2">
    <source>
        <dbReference type="ARBA" id="ARBA00022475"/>
    </source>
</evidence>
<feature type="transmembrane region" description="Helical" evidence="6">
    <location>
        <begin position="644"/>
        <end position="660"/>
    </location>
</feature>
<feature type="transmembrane region" description="Helical" evidence="6">
    <location>
        <begin position="505"/>
        <end position="526"/>
    </location>
</feature>
<dbReference type="PANTHER" id="PTHR43124">
    <property type="entry name" value="PURINE EFFLUX PUMP PBUE"/>
    <property type="match status" value="1"/>
</dbReference>
<dbReference type="Proteomes" id="UP000052022">
    <property type="component" value="Unassembled WGS sequence"/>
</dbReference>
<gene>
    <name evidence="8" type="primary">ymfD</name>
    <name evidence="8" type="ORF">TRM7557_01835</name>
</gene>
<feature type="transmembrane region" description="Helical" evidence="6">
    <location>
        <begin position="367"/>
        <end position="386"/>
    </location>
</feature>
<dbReference type="STRING" id="928856.SAMN04488049_1087"/>
<dbReference type="CDD" id="cd17325">
    <property type="entry name" value="MFS_MdtG_SLC18_like"/>
    <property type="match status" value="1"/>
</dbReference>
<dbReference type="Gene3D" id="1.20.1250.20">
    <property type="entry name" value="MFS general substrate transporter like domains"/>
    <property type="match status" value="1"/>
</dbReference>
<dbReference type="GO" id="GO:0005886">
    <property type="term" value="C:plasma membrane"/>
    <property type="evidence" value="ECO:0007669"/>
    <property type="project" value="UniProtKB-SubCell"/>
</dbReference>
<evidence type="ECO:0000313" key="8">
    <source>
        <dbReference type="EMBL" id="CUH78350.1"/>
    </source>
</evidence>
<feature type="transmembrane region" description="Helical" evidence="6">
    <location>
        <begin position="546"/>
        <end position="564"/>
    </location>
</feature>
<dbReference type="InterPro" id="IPR020846">
    <property type="entry name" value="MFS_dom"/>
</dbReference>
<feature type="transmembrane region" description="Helical" evidence="6">
    <location>
        <begin position="571"/>
        <end position="589"/>
    </location>
</feature>
<dbReference type="GO" id="GO:0022857">
    <property type="term" value="F:transmembrane transporter activity"/>
    <property type="evidence" value="ECO:0007669"/>
    <property type="project" value="InterPro"/>
</dbReference>
<dbReference type="PANTHER" id="PTHR43124:SF3">
    <property type="entry name" value="CHLORAMPHENICOL EFFLUX PUMP RV0191"/>
    <property type="match status" value="1"/>
</dbReference>
<proteinExistence type="predicted"/>
<dbReference type="InterPro" id="IPR050189">
    <property type="entry name" value="MFS_Efflux_Transporters"/>
</dbReference>
<sequence length="695" mass="73685">MSDASTSTADKPETKGGISLISGFSRRLFLSTTLAMIVAAVLSLMATVVLFNTSLRPYLLEKARAVAESVQHDIAYAMEIGIPFDKIRGLDAHIATLVAEHPEVADLRVVIGNGTDDPASQPAAEQAAQGLGIVGAIHDVATILLQVESDAEVVAVDVLHEGQVLAKVEARLDESYLNGKMTSVFFDTLVILIAVSLVALEVVVVLSTSQLTEPFRRVERAVNGRAAGDLRQYTVGAEKGRLNAFITRINAQNAALRDRLAAAMQGLREGDLLSSLRHFGDRTGLFAQDKGQKASIIDARIPLFVFCFAEELQKSFLPLFVAEFHRESDLFSRDIMMGLPISAFMFVIAAFTPFAGKLVDKFGNKTLFLAGLVPAVGGYLVCYLAQSGNEILAGRALTAVGYAIITISCQSYIATVVPAEKRARGMAIFVGVLMAATMCGTAIGAILADWLGYKPVFLVATIFALIAGLLGWQMLSTDLPKPEKKKAAPGASRSPVATLMRNSQFVLIVLFCAIPAKVILTGFLYLFVPIYLASLDATQTEIGRVMMLYSLIIIPTSPLASGFADRLGKNLWMVIFATIASGIVLVGLYQSTSAAMVLAVVAALGVVHGFLKAPLIVAAMEAAERSADITRTGALSLLRTSERIGSVIGPVIVATMLVYLDYGEVAAILGASVAVLGVIMALLSIKGGASAHVTS</sequence>
<name>A0A0P1GWD9_9RHOB</name>
<keyword evidence="4 6" id="KW-1133">Transmembrane helix</keyword>
<feature type="transmembrane region" description="Helical" evidence="6">
    <location>
        <begin position="28"/>
        <end position="51"/>
    </location>
</feature>
<organism evidence="8 9">
    <name type="scientific">Tritonibacter multivorans</name>
    <dbReference type="NCBI Taxonomy" id="928856"/>
    <lineage>
        <taxon>Bacteria</taxon>
        <taxon>Pseudomonadati</taxon>
        <taxon>Pseudomonadota</taxon>
        <taxon>Alphaproteobacteria</taxon>
        <taxon>Rhodobacterales</taxon>
        <taxon>Paracoccaceae</taxon>
        <taxon>Tritonibacter</taxon>
    </lineage>
</organism>
<feature type="transmembrane region" description="Helical" evidence="6">
    <location>
        <begin position="595"/>
        <end position="623"/>
    </location>
</feature>
<feature type="transmembrane region" description="Helical" evidence="6">
    <location>
        <begin position="426"/>
        <end position="450"/>
    </location>
</feature>
<feature type="transmembrane region" description="Helical" evidence="6">
    <location>
        <begin position="456"/>
        <end position="475"/>
    </location>
</feature>
<dbReference type="InterPro" id="IPR036259">
    <property type="entry name" value="MFS_trans_sf"/>
</dbReference>
<comment type="subcellular location">
    <subcellularLocation>
        <location evidence="1">Cell membrane</location>
        <topology evidence="1">Multi-pass membrane protein</topology>
    </subcellularLocation>
</comment>
<evidence type="ECO:0000313" key="9">
    <source>
        <dbReference type="Proteomes" id="UP000052022"/>
    </source>
</evidence>
<evidence type="ECO:0000256" key="6">
    <source>
        <dbReference type="SAM" id="Phobius"/>
    </source>
</evidence>
<feature type="transmembrane region" description="Helical" evidence="6">
    <location>
        <begin position="666"/>
        <end position="685"/>
    </location>
</feature>